<dbReference type="SMART" id="SM00360">
    <property type="entry name" value="RRM"/>
    <property type="match status" value="1"/>
</dbReference>
<dbReference type="AlphaFoldDB" id="A0A8W8LAX8"/>
<dbReference type="PANTHER" id="PTHR48027">
    <property type="entry name" value="HETEROGENEOUS NUCLEAR RIBONUCLEOPROTEIN 87F-RELATED"/>
    <property type="match status" value="1"/>
</dbReference>
<dbReference type="Proteomes" id="UP000005408">
    <property type="component" value="Unassembled WGS sequence"/>
</dbReference>
<dbReference type="InterPro" id="IPR000504">
    <property type="entry name" value="RRM_dom"/>
</dbReference>
<evidence type="ECO:0000256" key="2">
    <source>
        <dbReference type="ARBA" id="ARBA00022884"/>
    </source>
</evidence>
<dbReference type="InterPro" id="IPR052462">
    <property type="entry name" value="SLIRP/GR-RBP-like"/>
</dbReference>
<dbReference type="SUPFAM" id="SSF54928">
    <property type="entry name" value="RNA-binding domain, RBD"/>
    <property type="match status" value="1"/>
</dbReference>
<dbReference type="GO" id="GO:0003723">
    <property type="term" value="F:RNA binding"/>
    <property type="evidence" value="ECO:0007669"/>
    <property type="project" value="UniProtKB-UniRule"/>
</dbReference>
<name>A0A8W8LAX8_MAGGI</name>
<dbReference type="Pfam" id="PF00076">
    <property type="entry name" value="RRM_1"/>
    <property type="match status" value="1"/>
</dbReference>
<evidence type="ECO:0000256" key="1">
    <source>
        <dbReference type="ARBA" id="ARBA00022737"/>
    </source>
</evidence>
<dbReference type="Gene3D" id="3.30.70.330">
    <property type="match status" value="1"/>
</dbReference>
<evidence type="ECO:0000313" key="6">
    <source>
        <dbReference type="Proteomes" id="UP000005408"/>
    </source>
</evidence>
<evidence type="ECO:0000256" key="3">
    <source>
        <dbReference type="PROSITE-ProRule" id="PRU00176"/>
    </source>
</evidence>
<dbReference type="GO" id="GO:1990904">
    <property type="term" value="C:ribonucleoprotein complex"/>
    <property type="evidence" value="ECO:0007669"/>
    <property type="project" value="InterPro"/>
</dbReference>
<dbReference type="EnsemblMetazoa" id="G27188.8">
    <property type="protein sequence ID" value="G27188.8:cds"/>
    <property type="gene ID" value="G27188"/>
</dbReference>
<dbReference type="PRINTS" id="PR00961">
    <property type="entry name" value="HUDSXLRNA"/>
</dbReference>
<evidence type="ECO:0000313" key="5">
    <source>
        <dbReference type="EnsemblMetazoa" id="G27188.8:cds"/>
    </source>
</evidence>
<dbReference type="PROSITE" id="PS50102">
    <property type="entry name" value="RRM"/>
    <property type="match status" value="1"/>
</dbReference>
<dbReference type="InterPro" id="IPR012677">
    <property type="entry name" value="Nucleotide-bd_a/b_plait_sf"/>
</dbReference>
<dbReference type="InterPro" id="IPR002343">
    <property type="entry name" value="Hud_Sxl_RNA"/>
</dbReference>
<protein>
    <recommendedName>
        <fullName evidence="4">RRM domain-containing protein</fullName>
    </recommendedName>
</protein>
<dbReference type="InterPro" id="IPR035979">
    <property type="entry name" value="RBD_domain_sf"/>
</dbReference>
<keyword evidence="1" id="KW-0677">Repeat</keyword>
<keyword evidence="2 3" id="KW-0694">RNA-binding</keyword>
<feature type="domain" description="RRM" evidence="4">
    <location>
        <begin position="99"/>
        <end position="179"/>
    </location>
</feature>
<organism evidence="5 6">
    <name type="scientific">Magallana gigas</name>
    <name type="common">Pacific oyster</name>
    <name type="synonym">Crassostrea gigas</name>
    <dbReference type="NCBI Taxonomy" id="29159"/>
    <lineage>
        <taxon>Eukaryota</taxon>
        <taxon>Metazoa</taxon>
        <taxon>Spiralia</taxon>
        <taxon>Lophotrochozoa</taxon>
        <taxon>Mollusca</taxon>
        <taxon>Bivalvia</taxon>
        <taxon>Autobranchia</taxon>
        <taxon>Pteriomorphia</taxon>
        <taxon>Ostreida</taxon>
        <taxon>Ostreoidea</taxon>
        <taxon>Ostreidae</taxon>
        <taxon>Magallana</taxon>
    </lineage>
</organism>
<reference evidence="5" key="1">
    <citation type="submission" date="2022-08" db="UniProtKB">
        <authorList>
            <consortium name="EnsemblMetazoa"/>
        </authorList>
    </citation>
    <scope>IDENTIFICATION</scope>
    <source>
        <strain evidence="5">05x7-T-G4-1.051#20</strain>
    </source>
</reference>
<sequence length="258" mass="28373">MHESPTLHYAYADLAVLKDFEESVFFHILHFFPINGKTEAKWKKSKQTSSLIISPSHCKMTSLEQYAATAISQLNGYRIEHKVLKVAYSRKSDEEIKGSKLYLQKLPPQYTEEEIANYFQSYGNAVQVRVVTDKATGQSKGIGFILFSKRAEAEAALADLDNKIPPGGTQPMRIKFADDNAKKVKAPSQYNYYTQPPYPVHGGYGEGMGGSRGPMRNPGGRFRFNPMGNSGAYGGGYGGGSTSYGADYYSPPSQGGGY</sequence>
<proteinExistence type="predicted"/>
<accession>A0A8W8LAX8</accession>
<keyword evidence="6" id="KW-1185">Reference proteome</keyword>
<evidence type="ECO:0000259" key="4">
    <source>
        <dbReference type="PROSITE" id="PS50102"/>
    </source>
</evidence>